<dbReference type="GO" id="GO:0016787">
    <property type="term" value="F:hydrolase activity"/>
    <property type="evidence" value="ECO:0007669"/>
    <property type="project" value="TreeGrafter"/>
</dbReference>
<dbReference type="InterPro" id="IPR011042">
    <property type="entry name" value="6-blade_b-propeller_TolB-like"/>
</dbReference>
<comment type="similarity">
    <text evidence="1">Belongs to the strictosidine synthase family.</text>
</comment>
<evidence type="ECO:0000256" key="1">
    <source>
        <dbReference type="ARBA" id="ARBA00009191"/>
    </source>
</evidence>
<dbReference type="Proteomes" id="UP000612055">
    <property type="component" value="Unassembled WGS sequence"/>
</dbReference>
<evidence type="ECO:0000256" key="2">
    <source>
        <dbReference type="ARBA" id="ARBA00022553"/>
    </source>
</evidence>
<comment type="caution">
    <text evidence="6">The sequence shown here is derived from an EMBL/GenBank/DDBJ whole genome shotgun (WGS) entry which is preliminary data.</text>
</comment>
<name>A0A836BZ69_9CHLO</name>
<dbReference type="PANTHER" id="PTHR10426">
    <property type="entry name" value="STRICTOSIDINE SYNTHASE-RELATED"/>
    <property type="match status" value="1"/>
</dbReference>
<proteinExistence type="inferred from homology"/>
<feature type="domain" description="Strictosidine synthase conserved region" evidence="5">
    <location>
        <begin position="217"/>
        <end position="282"/>
    </location>
</feature>
<accession>A0A836BZ69</accession>
<evidence type="ECO:0000256" key="4">
    <source>
        <dbReference type="SAM" id="SignalP"/>
    </source>
</evidence>
<keyword evidence="3" id="KW-0325">Glycoprotein</keyword>
<keyword evidence="7" id="KW-1185">Reference proteome</keyword>
<dbReference type="Gene3D" id="2.120.10.30">
    <property type="entry name" value="TolB, C-terminal domain"/>
    <property type="match status" value="1"/>
</dbReference>
<keyword evidence="4" id="KW-0732">Signal</keyword>
<organism evidence="6 7">
    <name type="scientific">Edaphochlamys debaryana</name>
    <dbReference type="NCBI Taxonomy" id="47281"/>
    <lineage>
        <taxon>Eukaryota</taxon>
        <taxon>Viridiplantae</taxon>
        <taxon>Chlorophyta</taxon>
        <taxon>core chlorophytes</taxon>
        <taxon>Chlorophyceae</taxon>
        <taxon>CS clade</taxon>
        <taxon>Chlamydomonadales</taxon>
        <taxon>Chlamydomonadales incertae sedis</taxon>
        <taxon>Edaphochlamys</taxon>
    </lineage>
</organism>
<evidence type="ECO:0000259" key="5">
    <source>
        <dbReference type="Pfam" id="PF03088"/>
    </source>
</evidence>
<reference evidence="6" key="1">
    <citation type="journal article" date="2020" name="bioRxiv">
        <title>Comparative genomics of Chlamydomonas.</title>
        <authorList>
            <person name="Craig R.J."/>
            <person name="Hasan A.R."/>
            <person name="Ness R.W."/>
            <person name="Keightley P.D."/>
        </authorList>
    </citation>
    <scope>NUCLEOTIDE SEQUENCE</scope>
    <source>
        <strain evidence="6">CCAP 11/70</strain>
    </source>
</reference>
<keyword evidence="2" id="KW-0597">Phosphoprotein</keyword>
<feature type="chain" id="PRO_5032661133" description="Strictosidine synthase conserved region domain-containing protein" evidence="4">
    <location>
        <begin position="22"/>
        <end position="407"/>
    </location>
</feature>
<dbReference type="PANTHER" id="PTHR10426:SF88">
    <property type="entry name" value="ADIPOCYTE PLASMA MEMBRANE-ASSOCIATED PROTEIN HEMOMUCIN-RELATED"/>
    <property type="match status" value="1"/>
</dbReference>
<dbReference type="SUPFAM" id="SSF63829">
    <property type="entry name" value="Calcium-dependent phosphotriesterase"/>
    <property type="match status" value="1"/>
</dbReference>
<dbReference type="Pfam" id="PF03088">
    <property type="entry name" value="Str_synth"/>
    <property type="match status" value="1"/>
</dbReference>
<dbReference type="InterPro" id="IPR018119">
    <property type="entry name" value="Strictosidine_synth_cons-reg"/>
</dbReference>
<protein>
    <recommendedName>
        <fullName evidence="5">Strictosidine synthase conserved region domain-containing protein</fullName>
    </recommendedName>
</protein>
<dbReference type="OrthoDB" id="5307922at2759"/>
<sequence>MAVLFPILAAIAALGTWRFLGDPKPIPLPYPAHNYGFAEVDPDTLPLDPAPLQGVYAPNTLLGQAHILFEGKVHAAETLVLSPEGHLLMLDKYAYLHEAVPTGRPLPHAFALRAQPLAYLGPGRPLGAQHDAAGNLVFADGVRGLMMLEKGTQRLVTLSNRVSPDSQLDPGTPIAFANDLDISPTTGEVYFSQSQDIPVNVAPTGRVGDRPFFSIFHGFLFGMLSGDPTGRLLRYDPASGRTQALVRRLWYANGVALAADESFVAVAESVRARVMRHWLKGPKAGTTDVLIDRLPGFPDGISRAPDGGFWVALVAPVTKLPHALRFLPLRVLLAYLPDWARPPLEHWGGALKISAEGEPLRFLHDPQGGAPGHVGFVSAVLETEDRLYFGNVAQSYVSVLDKKDLEL</sequence>
<dbReference type="GO" id="GO:0012505">
    <property type="term" value="C:endomembrane system"/>
    <property type="evidence" value="ECO:0007669"/>
    <property type="project" value="TreeGrafter"/>
</dbReference>
<dbReference type="AlphaFoldDB" id="A0A836BZ69"/>
<evidence type="ECO:0000313" key="6">
    <source>
        <dbReference type="EMBL" id="KAG2493647.1"/>
    </source>
</evidence>
<evidence type="ECO:0000313" key="7">
    <source>
        <dbReference type="Proteomes" id="UP000612055"/>
    </source>
</evidence>
<dbReference type="EMBL" id="JAEHOE010000036">
    <property type="protein sequence ID" value="KAG2493647.1"/>
    <property type="molecule type" value="Genomic_DNA"/>
</dbReference>
<feature type="signal peptide" evidence="4">
    <location>
        <begin position="1"/>
        <end position="21"/>
    </location>
</feature>
<gene>
    <name evidence="6" type="ORF">HYH03_008164</name>
</gene>
<evidence type="ECO:0000256" key="3">
    <source>
        <dbReference type="ARBA" id="ARBA00023180"/>
    </source>
</evidence>